<sequence length="270" mass="29763">MTAAPVGARAPDAARTVPMRVLVLGFCRTGTASMRVALETLGFRDTHHMASVFQNPAEIAIWNTALDAKFLGRGTPYGRAEWDRLLGHCQAVTDLPGILFADELLAAYPDAKVVLTMRDPARWYVSYRASLHAFYHSRRLALACLLDARFGATLRFGQRCAGLALGSPDAPEAAATARFVAHYEHVRAVVPQERLLEYEVGEGWARLCAFLGVEEPGEPFPRTNDTREIRAKMDERSAQIFRVAARRLVGPVVLVVAVCAGLYAKRRGLW</sequence>
<dbReference type="Pfam" id="PF17784">
    <property type="entry name" value="Sulfotransfer_4"/>
    <property type="match status" value="1"/>
</dbReference>
<dbReference type="SUPFAM" id="SSF52540">
    <property type="entry name" value="P-loop containing nucleoside triphosphate hydrolases"/>
    <property type="match status" value="1"/>
</dbReference>
<name>A0AAD6U9R2_9AGAR</name>
<gene>
    <name evidence="1" type="ORF">B0H15DRAFT_778697</name>
</gene>
<dbReference type="InterPro" id="IPR027417">
    <property type="entry name" value="P-loop_NTPase"/>
</dbReference>
<dbReference type="PANTHER" id="PTHR36978">
    <property type="entry name" value="P-LOOP CONTAINING NUCLEOTIDE TRIPHOSPHATE HYDROLASE"/>
    <property type="match status" value="1"/>
</dbReference>
<organism evidence="1 2">
    <name type="scientific">Mycena belliarum</name>
    <dbReference type="NCBI Taxonomy" id="1033014"/>
    <lineage>
        <taxon>Eukaryota</taxon>
        <taxon>Fungi</taxon>
        <taxon>Dikarya</taxon>
        <taxon>Basidiomycota</taxon>
        <taxon>Agaricomycotina</taxon>
        <taxon>Agaricomycetes</taxon>
        <taxon>Agaricomycetidae</taxon>
        <taxon>Agaricales</taxon>
        <taxon>Marasmiineae</taxon>
        <taxon>Mycenaceae</taxon>
        <taxon>Mycena</taxon>
    </lineage>
</organism>
<proteinExistence type="predicted"/>
<keyword evidence="1" id="KW-0378">Hydrolase</keyword>
<protein>
    <submittedName>
        <fullName evidence="1">P-loop containing nucleoside triphosphate hydrolase protein</fullName>
    </submittedName>
</protein>
<dbReference type="InterPro" id="IPR040632">
    <property type="entry name" value="Sulfotransfer_4"/>
</dbReference>
<dbReference type="PANTHER" id="PTHR36978:SF4">
    <property type="entry name" value="P-LOOP CONTAINING NUCLEOSIDE TRIPHOSPHATE HYDROLASE PROTEIN"/>
    <property type="match status" value="1"/>
</dbReference>
<evidence type="ECO:0000313" key="2">
    <source>
        <dbReference type="Proteomes" id="UP001222325"/>
    </source>
</evidence>
<dbReference type="Gene3D" id="3.40.50.300">
    <property type="entry name" value="P-loop containing nucleotide triphosphate hydrolases"/>
    <property type="match status" value="1"/>
</dbReference>
<dbReference type="GO" id="GO:0016787">
    <property type="term" value="F:hydrolase activity"/>
    <property type="evidence" value="ECO:0007669"/>
    <property type="project" value="UniProtKB-KW"/>
</dbReference>
<evidence type="ECO:0000313" key="1">
    <source>
        <dbReference type="EMBL" id="KAJ7090764.1"/>
    </source>
</evidence>
<comment type="caution">
    <text evidence="1">The sequence shown here is derived from an EMBL/GenBank/DDBJ whole genome shotgun (WGS) entry which is preliminary data.</text>
</comment>
<dbReference type="EMBL" id="JARJCN010000021">
    <property type="protein sequence ID" value="KAJ7090764.1"/>
    <property type="molecule type" value="Genomic_DNA"/>
</dbReference>
<keyword evidence="2" id="KW-1185">Reference proteome</keyword>
<accession>A0AAD6U9R2</accession>
<dbReference type="Proteomes" id="UP001222325">
    <property type="component" value="Unassembled WGS sequence"/>
</dbReference>
<dbReference type="AlphaFoldDB" id="A0AAD6U9R2"/>
<reference evidence="1" key="1">
    <citation type="submission" date="2023-03" db="EMBL/GenBank/DDBJ databases">
        <title>Massive genome expansion in bonnet fungi (Mycena s.s.) driven by repeated elements and novel gene families across ecological guilds.</title>
        <authorList>
            <consortium name="Lawrence Berkeley National Laboratory"/>
            <person name="Harder C.B."/>
            <person name="Miyauchi S."/>
            <person name="Viragh M."/>
            <person name="Kuo A."/>
            <person name="Thoen E."/>
            <person name="Andreopoulos B."/>
            <person name="Lu D."/>
            <person name="Skrede I."/>
            <person name="Drula E."/>
            <person name="Henrissat B."/>
            <person name="Morin E."/>
            <person name="Kohler A."/>
            <person name="Barry K."/>
            <person name="LaButti K."/>
            <person name="Morin E."/>
            <person name="Salamov A."/>
            <person name="Lipzen A."/>
            <person name="Mereny Z."/>
            <person name="Hegedus B."/>
            <person name="Baldrian P."/>
            <person name="Stursova M."/>
            <person name="Weitz H."/>
            <person name="Taylor A."/>
            <person name="Grigoriev I.V."/>
            <person name="Nagy L.G."/>
            <person name="Martin F."/>
            <person name="Kauserud H."/>
        </authorList>
    </citation>
    <scope>NUCLEOTIDE SEQUENCE</scope>
    <source>
        <strain evidence="1">CBHHK173m</strain>
    </source>
</reference>